<evidence type="ECO:0000313" key="1">
    <source>
        <dbReference type="EMBL" id="CAB5219971.1"/>
    </source>
</evidence>
<protein>
    <submittedName>
        <fullName evidence="1">Uncharacterized protein</fullName>
    </submittedName>
</protein>
<reference evidence="1" key="1">
    <citation type="submission" date="2020-05" db="EMBL/GenBank/DDBJ databases">
        <authorList>
            <person name="Chiriac C."/>
            <person name="Salcher M."/>
            <person name="Ghai R."/>
            <person name="Kavagutti S V."/>
        </authorList>
    </citation>
    <scope>NUCLEOTIDE SEQUENCE</scope>
</reference>
<proteinExistence type="predicted"/>
<sequence length="871" mass="84445">MSVKQIPNLGSATALNGSEQYEAVQSGASVKVTTAQIGAYINAQYPPPGISSVTANSPLTSNTVSGAVTITLPSASVTNSYLAQMDSVTVKANVTGSSAAPSDVTPSAILDTFGSQGGSILYRDTTAWQALTSGSSGQVLTATGTTSAPAWQTLSVPSGQIAPTGVAAGTYGSASAVPVFNVLASGQIASVTNTNIAINAAAVSGLAPSATTDTTNASNITSGNLAAARYSTTLSAALDSSAGSTQGSILYRNATGWTQLGPGTLGQVLQTNGTGANPSWASAAGSGTVTSVGTGTGLTGGPITGSGTISIAASGVTAATYGTQASVPVIAVNAQGQITSATSTTINAVALTTGSITTTPTNANDLVNKSYVDAAAANVNYHPACNWATTADLGTVLYANGAAGVGATITKLAPFATLAVDGGSPSATQRILVKNETNSAYNGVYTVTSVGSGVTGWVLTRATDYDQTGTGQNEIAPGDTLFVISGTANTNTQWVQTTPLPITIGTTGIVFVQSGGGGGTYTNGTGLSLTGNVFSITNTAVTSGSYGSASSVGTFTVNAQGQLTLAGSTSIAISASQVTSGTFTVGQGGTGATTLTGYLKGNGTSAFTAVASIPSTDITGLGTMSTQNANSVAITGGTINGTAIGGTTVSSGAFTTLGATGNASLATVTSGTWQGTQIGAVYGGTGQTAVATGDLIYGSATNTWSRLAAGTNGYVLTLAAGVPTWAASSGGGGVTTFQTSLNGLTPSTATAGAVTLAGTLGTVSGGTGLTSYATGDIIYASGTNTLAKLTAGTNGYVLTLVGGVPAWSASSGGGATVPTGGGTDAIFYNNGQTITTNYSIPSGQNSGTFGPVTVNSGITVTIPTGSTWSIV</sequence>
<gene>
    <name evidence="1" type="ORF">UFOVP231_24</name>
</gene>
<dbReference type="EMBL" id="LR798279">
    <property type="protein sequence ID" value="CAB5219971.1"/>
    <property type="molecule type" value="Genomic_DNA"/>
</dbReference>
<accession>A0A6J7WPJ9</accession>
<organism evidence="1">
    <name type="scientific">uncultured Caudovirales phage</name>
    <dbReference type="NCBI Taxonomy" id="2100421"/>
    <lineage>
        <taxon>Viruses</taxon>
        <taxon>Duplodnaviria</taxon>
        <taxon>Heunggongvirae</taxon>
        <taxon>Uroviricota</taxon>
        <taxon>Caudoviricetes</taxon>
        <taxon>Peduoviridae</taxon>
        <taxon>Maltschvirus</taxon>
        <taxon>Maltschvirus maltsch</taxon>
    </lineage>
</organism>
<name>A0A6J7WPJ9_9CAUD</name>